<dbReference type="InterPro" id="IPR036366">
    <property type="entry name" value="PGBDSf"/>
</dbReference>
<dbReference type="InterPro" id="IPR002477">
    <property type="entry name" value="Peptidoglycan-bd-like"/>
</dbReference>
<dbReference type="EMBL" id="JAHHGZ010000032">
    <property type="protein sequence ID" value="MBW4670531.1"/>
    <property type="molecule type" value="Genomic_DNA"/>
</dbReference>
<dbReference type="InterPro" id="IPR036365">
    <property type="entry name" value="PGBD-like_sf"/>
</dbReference>
<organism evidence="2 3">
    <name type="scientific">Cyanomargarita calcarea GSE-NOS-MK-12-04C</name>
    <dbReference type="NCBI Taxonomy" id="2839659"/>
    <lineage>
        <taxon>Bacteria</taxon>
        <taxon>Bacillati</taxon>
        <taxon>Cyanobacteriota</taxon>
        <taxon>Cyanophyceae</taxon>
        <taxon>Nostocales</taxon>
        <taxon>Cyanomargaritaceae</taxon>
        <taxon>Cyanomargarita</taxon>
    </lineage>
</organism>
<dbReference type="SUPFAM" id="SSF47090">
    <property type="entry name" value="PGBD-like"/>
    <property type="match status" value="1"/>
</dbReference>
<comment type="caution">
    <text evidence="2">The sequence shown here is derived from an EMBL/GenBank/DDBJ whole genome shotgun (WGS) entry which is preliminary data.</text>
</comment>
<reference evidence="2" key="2">
    <citation type="journal article" date="2022" name="Microbiol. Resour. Announc.">
        <title>Metagenome Sequencing to Explore Phylogenomics of Terrestrial Cyanobacteria.</title>
        <authorList>
            <person name="Ward R.D."/>
            <person name="Stajich J.E."/>
            <person name="Johansen J.R."/>
            <person name="Huntemann M."/>
            <person name="Clum A."/>
            <person name="Foster B."/>
            <person name="Foster B."/>
            <person name="Roux S."/>
            <person name="Palaniappan K."/>
            <person name="Varghese N."/>
            <person name="Mukherjee S."/>
            <person name="Reddy T.B.K."/>
            <person name="Daum C."/>
            <person name="Copeland A."/>
            <person name="Chen I.A."/>
            <person name="Ivanova N.N."/>
            <person name="Kyrpides N.C."/>
            <person name="Shapiro N."/>
            <person name="Eloe-Fadrosh E.A."/>
            <person name="Pietrasiak N."/>
        </authorList>
    </citation>
    <scope>NUCLEOTIDE SEQUENCE</scope>
    <source>
        <strain evidence="2">GSE-NOS-MK-12-04C</strain>
    </source>
</reference>
<evidence type="ECO:0000313" key="2">
    <source>
        <dbReference type="EMBL" id="MBW4670531.1"/>
    </source>
</evidence>
<dbReference type="Proteomes" id="UP000729701">
    <property type="component" value="Unassembled WGS sequence"/>
</dbReference>
<feature type="domain" description="Peptidoglycan binding-like" evidence="1">
    <location>
        <begin position="21"/>
        <end position="77"/>
    </location>
</feature>
<dbReference type="AlphaFoldDB" id="A0A951QRV0"/>
<name>A0A951QRV0_9CYAN</name>
<reference evidence="2" key="1">
    <citation type="submission" date="2021-05" db="EMBL/GenBank/DDBJ databases">
        <authorList>
            <person name="Pietrasiak N."/>
            <person name="Ward R."/>
            <person name="Stajich J.E."/>
            <person name="Kurbessoian T."/>
        </authorList>
    </citation>
    <scope>NUCLEOTIDE SEQUENCE</scope>
    <source>
        <strain evidence="2">GSE-NOS-MK-12-04C</strain>
    </source>
</reference>
<gene>
    <name evidence="2" type="ORF">KME60_24710</name>
</gene>
<proteinExistence type="predicted"/>
<dbReference type="Gene3D" id="1.10.101.10">
    <property type="entry name" value="PGBD-like superfamily/PGBD"/>
    <property type="match status" value="1"/>
</dbReference>
<accession>A0A951QRV0</accession>
<evidence type="ECO:0000313" key="3">
    <source>
        <dbReference type="Proteomes" id="UP000729701"/>
    </source>
</evidence>
<sequence>MSSAQATATKELPTLRKGDKGGAVKLLQNILISLGYMDKNLSTGNFLEQTDFAVRNFQNGYNLTVDGVVGSKTWDLLGGVLWD</sequence>
<evidence type="ECO:0000259" key="1">
    <source>
        <dbReference type="Pfam" id="PF01471"/>
    </source>
</evidence>
<dbReference type="Pfam" id="PF01471">
    <property type="entry name" value="PG_binding_1"/>
    <property type="match status" value="1"/>
</dbReference>
<protein>
    <submittedName>
        <fullName evidence="2">Peptidoglycan-binding protein</fullName>
    </submittedName>
</protein>